<accession>A0A167R4X5</accession>
<keyword evidence="6" id="KW-0408">Iron</keyword>
<evidence type="ECO:0000256" key="6">
    <source>
        <dbReference type="ARBA" id="ARBA00023004"/>
    </source>
</evidence>
<evidence type="ECO:0000256" key="7">
    <source>
        <dbReference type="ARBA" id="ARBA00023136"/>
    </source>
</evidence>
<gene>
    <name evidence="9" type="ORF">CALVIDRAFT_560523</name>
</gene>
<feature type="transmembrane region" description="Helical" evidence="8">
    <location>
        <begin position="97"/>
        <end position="116"/>
    </location>
</feature>
<dbReference type="SUPFAM" id="SSF81343">
    <property type="entry name" value="Fumarate reductase respiratory complex transmembrane subunits"/>
    <property type="match status" value="1"/>
</dbReference>
<dbReference type="GO" id="GO:0006121">
    <property type="term" value="P:mitochondrial electron transport, succinate to ubiquinone"/>
    <property type="evidence" value="ECO:0007669"/>
    <property type="project" value="TreeGrafter"/>
</dbReference>
<dbReference type="EMBL" id="KV417269">
    <property type="protein sequence ID" value="KZP00562.1"/>
    <property type="molecule type" value="Genomic_DNA"/>
</dbReference>
<keyword evidence="7 8" id="KW-0472">Membrane</keyword>
<keyword evidence="10" id="KW-1185">Reference proteome</keyword>
<dbReference type="InterPro" id="IPR000701">
    <property type="entry name" value="SuccDH_FuR_B_TM-su"/>
</dbReference>
<name>A0A167R4X5_CALVF</name>
<dbReference type="GO" id="GO:0005739">
    <property type="term" value="C:mitochondrion"/>
    <property type="evidence" value="ECO:0007669"/>
    <property type="project" value="GOC"/>
</dbReference>
<keyword evidence="2" id="KW-0349">Heme</keyword>
<dbReference type="CDD" id="cd03499">
    <property type="entry name" value="SQR_TypeC_SdhC"/>
    <property type="match status" value="1"/>
</dbReference>
<protein>
    <submittedName>
        <fullName evidence="9">Succinate dehydrogenase cytochrome b560 subunit</fullName>
    </submittedName>
</protein>
<dbReference type="OrthoDB" id="588261at2759"/>
<dbReference type="STRING" id="1330018.A0A167R4X5"/>
<evidence type="ECO:0000256" key="1">
    <source>
        <dbReference type="ARBA" id="ARBA00004141"/>
    </source>
</evidence>
<dbReference type="PANTHER" id="PTHR10978:SF5">
    <property type="entry name" value="SUCCINATE DEHYDROGENASE CYTOCHROME B560 SUBUNIT, MITOCHONDRIAL"/>
    <property type="match status" value="1"/>
</dbReference>
<dbReference type="Gene3D" id="1.20.1300.10">
    <property type="entry name" value="Fumarate reductase/succinate dehydrogenase, transmembrane subunit"/>
    <property type="match status" value="1"/>
</dbReference>
<evidence type="ECO:0000256" key="5">
    <source>
        <dbReference type="ARBA" id="ARBA00022989"/>
    </source>
</evidence>
<reference evidence="9 10" key="1">
    <citation type="journal article" date="2016" name="Mol. Biol. Evol.">
        <title>Comparative Genomics of Early-Diverging Mushroom-Forming Fungi Provides Insights into the Origins of Lignocellulose Decay Capabilities.</title>
        <authorList>
            <person name="Nagy L.G."/>
            <person name="Riley R."/>
            <person name="Tritt A."/>
            <person name="Adam C."/>
            <person name="Daum C."/>
            <person name="Floudas D."/>
            <person name="Sun H."/>
            <person name="Yadav J.S."/>
            <person name="Pangilinan J."/>
            <person name="Larsson K.H."/>
            <person name="Matsuura K."/>
            <person name="Barry K."/>
            <person name="Labutti K."/>
            <person name="Kuo R."/>
            <person name="Ohm R.A."/>
            <person name="Bhattacharya S.S."/>
            <person name="Shirouzu T."/>
            <person name="Yoshinaga Y."/>
            <person name="Martin F.M."/>
            <person name="Grigoriev I.V."/>
            <person name="Hibbett D.S."/>
        </authorList>
    </citation>
    <scope>NUCLEOTIDE SEQUENCE [LARGE SCALE GENOMIC DNA]</scope>
    <source>
        <strain evidence="9 10">TUFC12733</strain>
    </source>
</reference>
<dbReference type="Pfam" id="PF01127">
    <property type="entry name" value="Sdh_cyt"/>
    <property type="match status" value="1"/>
</dbReference>
<keyword evidence="4" id="KW-0479">Metal-binding</keyword>
<dbReference type="Proteomes" id="UP000076738">
    <property type="component" value="Unassembled WGS sequence"/>
</dbReference>
<dbReference type="GO" id="GO:0046872">
    <property type="term" value="F:metal ion binding"/>
    <property type="evidence" value="ECO:0007669"/>
    <property type="project" value="UniProtKB-KW"/>
</dbReference>
<dbReference type="GO" id="GO:0006099">
    <property type="term" value="P:tricarboxylic acid cycle"/>
    <property type="evidence" value="ECO:0007669"/>
    <property type="project" value="InterPro"/>
</dbReference>
<dbReference type="InterPro" id="IPR018495">
    <property type="entry name" value="Succ_DH_cyt_bsu_CS"/>
</dbReference>
<dbReference type="GO" id="GO:0016020">
    <property type="term" value="C:membrane"/>
    <property type="evidence" value="ECO:0007669"/>
    <property type="project" value="UniProtKB-SubCell"/>
</dbReference>
<sequence length="189" mass="20347">MFSTAVVGMRVGLRSAASATRMQIAAPTLARSRLSALALRASPMSVQIQSLPASAESDITNSQRLKRPSSPHFTIYQPQLTWVASIAHRGTGIGLSLALYSFAIGYLASPVIGIPLDSATVVEFVHTLPEWFKLATKAVFAYPFVFHCLNGVRHLVWDTGYFLSVKGAYQTGYSVLGLTAVLGSVLLFL</sequence>
<proteinExistence type="predicted"/>
<dbReference type="PANTHER" id="PTHR10978">
    <property type="entry name" value="SUCCINATE DEHYDROGENASE CYTOCHROME B560 SUBUNIT"/>
    <property type="match status" value="1"/>
</dbReference>
<dbReference type="InterPro" id="IPR034804">
    <property type="entry name" value="SQR/QFR_C/D"/>
</dbReference>
<keyword evidence="5 8" id="KW-1133">Transmembrane helix</keyword>
<organism evidence="9 10">
    <name type="scientific">Calocera viscosa (strain TUFC12733)</name>
    <dbReference type="NCBI Taxonomy" id="1330018"/>
    <lineage>
        <taxon>Eukaryota</taxon>
        <taxon>Fungi</taxon>
        <taxon>Dikarya</taxon>
        <taxon>Basidiomycota</taxon>
        <taxon>Agaricomycotina</taxon>
        <taxon>Dacrymycetes</taxon>
        <taxon>Dacrymycetales</taxon>
        <taxon>Dacrymycetaceae</taxon>
        <taxon>Calocera</taxon>
    </lineage>
</organism>
<dbReference type="AlphaFoldDB" id="A0A167R4X5"/>
<dbReference type="InterPro" id="IPR014314">
    <property type="entry name" value="Succ_DH_cytb556"/>
</dbReference>
<evidence type="ECO:0000256" key="2">
    <source>
        <dbReference type="ARBA" id="ARBA00022617"/>
    </source>
</evidence>
<keyword evidence="3 8" id="KW-0812">Transmembrane</keyword>
<dbReference type="NCBIfam" id="TIGR02970">
    <property type="entry name" value="succ_dehyd_cytB"/>
    <property type="match status" value="1"/>
</dbReference>
<dbReference type="FunFam" id="1.20.1300.10:FF:000011">
    <property type="entry name" value="Succinate dehydrogenase cytochrome b560 subunit"/>
    <property type="match status" value="1"/>
</dbReference>
<evidence type="ECO:0000313" key="9">
    <source>
        <dbReference type="EMBL" id="KZP00562.1"/>
    </source>
</evidence>
<comment type="subcellular location">
    <subcellularLocation>
        <location evidence="1">Membrane</location>
        <topology evidence="1">Multi-pass membrane protein</topology>
    </subcellularLocation>
</comment>
<evidence type="ECO:0000313" key="10">
    <source>
        <dbReference type="Proteomes" id="UP000076738"/>
    </source>
</evidence>
<evidence type="ECO:0000256" key="3">
    <source>
        <dbReference type="ARBA" id="ARBA00022692"/>
    </source>
</evidence>
<evidence type="ECO:0000256" key="8">
    <source>
        <dbReference type="SAM" id="Phobius"/>
    </source>
</evidence>
<dbReference type="GO" id="GO:0009055">
    <property type="term" value="F:electron transfer activity"/>
    <property type="evidence" value="ECO:0007669"/>
    <property type="project" value="InterPro"/>
</dbReference>
<dbReference type="PROSITE" id="PS01001">
    <property type="entry name" value="SDH_CYT_2"/>
    <property type="match status" value="1"/>
</dbReference>
<evidence type="ECO:0000256" key="4">
    <source>
        <dbReference type="ARBA" id="ARBA00022723"/>
    </source>
</evidence>
<feature type="transmembrane region" description="Helical" evidence="8">
    <location>
        <begin position="167"/>
        <end position="188"/>
    </location>
</feature>